<feature type="non-terminal residue" evidence="11">
    <location>
        <position position="838"/>
    </location>
</feature>
<dbReference type="PANTHER" id="PTHR42884">
    <property type="entry name" value="PROPROTEIN CONVERTASE SUBTILISIN/KEXIN-RELATED"/>
    <property type="match status" value="1"/>
</dbReference>
<dbReference type="PROSITE" id="PS50092">
    <property type="entry name" value="TSP1"/>
    <property type="match status" value="2"/>
</dbReference>
<keyword evidence="4" id="KW-0732">Signal</keyword>
<evidence type="ECO:0000313" key="12">
    <source>
        <dbReference type="Proteomes" id="UP001159427"/>
    </source>
</evidence>
<dbReference type="InterPro" id="IPR002884">
    <property type="entry name" value="P_dom"/>
</dbReference>
<evidence type="ECO:0000256" key="4">
    <source>
        <dbReference type="ARBA" id="ARBA00022729"/>
    </source>
</evidence>
<dbReference type="InterPro" id="IPR015500">
    <property type="entry name" value="Peptidase_S8_subtilisin-rel"/>
</dbReference>
<evidence type="ECO:0000313" key="11">
    <source>
        <dbReference type="EMBL" id="CAH3160951.1"/>
    </source>
</evidence>
<dbReference type="InterPro" id="IPR022398">
    <property type="entry name" value="Peptidase_S8_His-AS"/>
</dbReference>
<gene>
    <name evidence="11" type="ORF">PEVE_00003753</name>
</gene>
<dbReference type="SUPFAM" id="SSF49785">
    <property type="entry name" value="Galactose-binding domain-like"/>
    <property type="match status" value="1"/>
</dbReference>
<evidence type="ECO:0000256" key="7">
    <source>
        <dbReference type="ARBA" id="ARBA00022837"/>
    </source>
</evidence>
<dbReference type="CDD" id="cd04059">
    <property type="entry name" value="Peptidases_S8_Protein_convertases_Kexins_Furin-like"/>
    <property type="match status" value="1"/>
</dbReference>
<evidence type="ECO:0000256" key="2">
    <source>
        <dbReference type="ARBA" id="ARBA00022670"/>
    </source>
</evidence>
<evidence type="ECO:0000256" key="5">
    <source>
        <dbReference type="ARBA" id="ARBA00022801"/>
    </source>
</evidence>
<organism evidence="11 12">
    <name type="scientific">Porites evermanni</name>
    <dbReference type="NCBI Taxonomy" id="104178"/>
    <lineage>
        <taxon>Eukaryota</taxon>
        <taxon>Metazoa</taxon>
        <taxon>Cnidaria</taxon>
        <taxon>Anthozoa</taxon>
        <taxon>Hexacorallia</taxon>
        <taxon>Scleractinia</taxon>
        <taxon>Fungiina</taxon>
        <taxon>Poritidae</taxon>
        <taxon>Porites</taxon>
    </lineage>
</organism>
<evidence type="ECO:0000256" key="8">
    <source>
        <dbReference type="PROSITE-ProRule" id="PRU01240"/>
    </source>
</evidence>
<reference evidence="11 12" key="1">
    <citation type="submission" date="2022-05" db="EMBL/GenBank/DDBJ databases">
        <authorList>
            <consortium name="Genoscope - CEA"/>
            <person name="William W."/>
        </authorList>
    </citation>
    <scope>NUCLEOTIDE SEQUENCE [LARGE SCALE GENOMIC DNA]</scope>
</reference>
<dbReference type="Gene3D" id="2.60.120.260">
    <property type="entry name" value="Galactose-binding domain-like"/>
    <property type="match status" value="1"/>
</dbReference>
<evidence type="ECO:0000256" key="6">
    <source>
        <dbReference type="ARBA" id="ARBA00022825"/>
    </source>
</evidence>
<feature type="domain" description="P/Homo B" evidence="10">
    <location>
        <begin position="372"/>
        <end position="512"/>
    </location>
</feature>
<keyword evidence="12" id="KW-1185">Reference proteome</keyword>
<sequence length="838" mass="92407">MAIIADEDGGCARIAISPSFANLLFAACRSSSVSPLPDQTQHWRRWQWYLKDTDVSMNVKAAWQAGYTGKGILVAVVDDGVRIDHPDLKPKINLTASYDFVEHRPMTIHHSPGSHGTSCAGIIAGEDNAICGVGVAFEAQISSIRIYGDRKRSTDESQANGLSFKRNMIDVYSNSWGPGDMGFEVEGPGPKLKNVLENGTRLGRHGKGSIFVFAAGNGGVIGDSCAFSGYVNSIYTIAISGVNWDGSVPAYTEQCAGIMAVTYGQDMFTDGKVKPPMITAKGASDCTERFPGTSGTAAMASGIIALALQANPRLTWRDVQHLITRSSKPLNPPRSRRPTWTQNGAHLLVSSHFGFGLMDASKMIEYAKRWRSVPQQLSCEVQLNVANVSSSRLIIPWRGDLRLTLSLSENNCSIRYLEHVQVEANLYNPRRGYLEMSSVSPSKTESKLLYSRNMDIWMGGTTFKDFRVTSLHYWGEKPIGDWKIIIRNARQPRSNLGVVQNNGKEMYKKVWCSCKVASLLIRPLLNLYIIIKINLILTYVLRSYIPQIFPFTEVTQDGAIGVAAAVHAEAEFGIAIATVTIPRPKITEETAVDLYERQKKGDVTHVSSAQVNSLINNLDFPRSANHSYIPREGKASLVYSYFTHLSSGTSPYWSYKGVPLPRALPHRLSKRQSLSTTFPIQDYIYLDNHSPLYLRNDSWVKAIHSATKTCYNYLFCFILVHGRYSAWGFWSQCSVTCGKGYKARTRTCTNPAPAYGGRDCRGSSSQSKSCFVGLCPPGVTVHGGYSEWSDWGPCNRTCGRGTQERSRLCSSPRPANGGRDCSGLGPSRQTKTCNTQKC</sequence>
<dbReference type="InterPro" id="IPR036852">
    <property type="entry name" value="Peptidase_S8/S53_dom_sf"/>
</dbReference>
<feature type="active site" description="Charge relay system" evidence="8">
    <location>
        <position position="78"/>
    </location>
</feature>
<dbReference type="InterPro" id="IPR000884">
    <property type="entry name" value="TSP1_rpt"/>
</dbReference>
<protein>
    <recommendedName>
        <fullName evidence="10">P/Homo B domain-containing protein</fullName>
    </recommendedName>
</protein>
<proteinExistence type="inferred from homology"/>
<dbReference type="EMBL" id="CALNXI010001227">
    <property type="protein sequence ID" value="CAH3160951.1"/>
    <property type="molecule type" value="Genomic_DNA"/>
</dbReference>
<keyword evidence="5 8" id="KW-0378">Hydrolase</keyword>
<name>A0ABN8QE83_9CNID</name>
<dbReference type="PROSITE" id="PS51829">
    <property type="entry name" value="P_HOMO_B"/>
    <property type="match status" value="1"/>
</dbReference>
<dbReference type="Proteomes" id="UP001159427">
    <property type="component" value="Unassembled WGS sequence"/>
</dbReference>
<evidence type="ECO:0000259" key="10">
    <source>
        <dbReference type="PROSITE" id="PS51829"/>
    </source>
</evidence>
<dbReference type="PRINTS" id="PR00723">
    <property type="entry name" value="SUBTILISIN"/>
</dbReference>
<dbReference type="InterPro" id="IPR023827">
    <property type="entry name" value="Peptidase_S8_Asp-AS"/>
</dbReference>
<accession>A0ABN8QE83</accession>
<keyword evidence="3" id="KW-0165">Cleavage on pair of basic residues</keyword>
<dbReference type="InterPro" id="IPR034182">
    <property type="entry name" value="Kexin/furin"/>
</dbReference>
<feature type="region of interest" description="Disordered" evidence="9">
    <location>
        <begin position="805"/>
        <end position="828"/>
    </location>
</feature>
<dbReference type="Pfam" id="PF00090">
    <property type="entry name" value="TSP_1"/>
    <property type="match status" value="2"/>
</dbReference>
<comment type="caution">
    <text evidence="11">The sequence shown here is derived from an EMBL/GenBank/DDBJ whole genome shotgun (WGS) entry which is preliminary data.</text>
</comment>
<dbReference type="InterPro" id="IPR000209">
    <property type="entry name" value="Peptidase_S8/S53_dom"/>
</dbReference>
<dbReference type="Gene3D" id="3.40.50.200">
    <property type="entry name" value="Peptidase S8/S53 domain"/>
    <property type="match status" value="1"/>
</dbReference>
<keyword evidence="7" id="KW-0106">Calcium</keyword>
<dbReference type="SUPFAM" id="SSF82895">
    <property type="entry name" value="TSP-1 type 1 repeat"/>
    <property type="match status" value="2"/>
</dbReference>
<keyword evidence="2 8" id="KW-0645">Protease</keyword>
<dbReference type="SMART" id="SM00209">
    <property type="entry name" value="TSP1"/>
    <property type="match status" value="2"/>
</dbReference>
<dbReference type="PANTHER" id="PTHR42884:SF14">
    <property type="entry name" value="NEUROENDOCRINE CONVERTASE 1"/>
    <property type="match status" value="1"/>
</dbReference>
<dbReference type="PROSITE" id="PS51892">
    <property type="entry name" value="SUBTILASE"/>
    <property type="match status" value="1"/>
</dbReference>
<feature type="active site" description="Charge relay system" evidence="8">
    <location>
        <position position="294"/>
    </location>
</feature>
<dbReference type="SUPFAM" id="SSF52743">
    <property type="entry name" value="Subtilisin-like"/>
    <property type="match status" value="1"/>
</dbReference>
<comment type="similarity">
    <text evidence="1">Belongs to the peptidase S8 family. Furin subfamily.</text>
</comment>
<dbReference type="InterPro" id="IPR036383">
    <property type="entry name" value="TSP1_rpt_sf"/>
</dbReference>
<evidence type="ECO:0000256" key="3">
    <source>
        <dbReference type="ARBA" id="ARBA00022685"/>
    </source>
</evidence>
<feature type="active site" description="Charge relay system" evidence="8">
    <location>
        <position position="115"/>
    </location>
</feature>
<dbReference type="PROSITE" id="PS00136">
    <property type="entry name" value="SUBTILASE_ASP"/>
    <property type="match status" value="1"/>
</dbReference>
<dbReference type="InterPro" id="IPR008979">
    <property type="entry name" value="Galactose-bd-like_sf"/>
</dbReference>
<dbReference type="Pfam" id="PF01483">
    <property type="entry name" value="P_proprotein"/>
    <property type="match status" value="1"/>
</dbReference>
<dbReference type="PROSITE" id="PS00137">
    <property type="entry name" value="SUBTILASE_HIS"/>
    <property type="match status" value="1"/>
</dbReference>
<evidence type="ECO:0000256" key="1">
    <source>
        <dbReference type="ARBA" id="ARBA00005325"/>
    </source>
</evidence>
<dbReference type="Gene3D" id="2.20.100.10">
    <property type="entry name" value="Thrombospondin type-1 (TSP1) repeat"/>
    <property type="match status" value="2"/>
</dbReference>
<dbReference type="Pfam" id="PF00082">
    <property type="entry name" value="Peptidase_S8"/>
    <property type="match status" value="1"/>
</dbReference>
<keyword evidence="6 8" id="KW-0720">Serine protease</keyword>
<evidence type="ECO:0000256" key="9">
    <source>
        <dbReference type="SAM" id="MobiDB-lite"/>
    </source>
</evidence>